<evidence type="ECO:0000313" key="7">
    <source>
        <dbReference type="EMBL" id="KXA29385.1"/>
    </source>
</evidence>
<protein>
    <submittedName>
        <fullName evidence="7">LemA family protein</fullName>
    </submittedName>
</protein>
<organism evidence="7">
    <name type="scientific">Peptoniphilus harei</name>
    <dbReference type="NCBI Taxonomy" id="54005"/>
    <lineage>
        <taxon>Bacteria</taxon>
        <taxon>Bacillati</taxon>
        <taxon>Bacillota</taxon>
        <taxon>Tissierellia</taxon>
        <taxon>Tissierellales</taxon>
        <taxon>Peptoniphilaceae</taxon>
        <taxon>Peptoniphilus</taxon>
    </lineage>
</organism>
<keyword evidence="5 6" id="KW-0472">Membrane</keyword>
<dbReference type="PANTHER" id="PTHR34478:SF2">
    <property type="entry name" value="MEMBRANE PROTEIN"/>
    <property type="match status" value="1"/>
</dbReference>
<accession>A0A133PLE6</accession>
<evidence type="ECO:0000256" key="2">
    <source>
        <dbReference type="ARBA" id="ARBA00008854"/>
    </source>
</evidence>
<comment type="caution">
    <text evidence="7">The sequence shown here is derived from an EMBL/GenBank/DDBJ whole genome shotgun (WGS) entry which is preliminary data.</text>
</comment>
<dbReference type="GO" id="GO:0016020">
    <property type="term" value="C:membrane"/>
    <property type="evidence" value="ECO:0007669"/>
    <property type="project" value="UniProtKB-SubCell"/>
</dbReference>
<comment type="similarity">
    <text evidence="2">Belongs to the LemA family.</text>
</comment>
<feature type="transmembrane region" description="Helical" evidence="6">
    <location>
        <begin position="7"/>
        <end position="29"/>
    </location>
</feature>
<dbReference type="PATRIC" id="fig|54005.3.peg.1360"/>
<evidence type="ECO:0000256" key="1">
    <source>
        <dbReference type="ARBA" id="ARBA00004167"/>
    </source>
</evidence>
<evidence type="ECO:0000313" key="8">
    <source>
        <dbReference type="Proteomes" id="UP000070174"/>
    </source>
</evidence>
<evidence type="ECO:0000256" key="5">
    <source>
        <dbReference type="ARBA" id="ARBA00023136"/>
    </source>
</evidence>
<keyword evidence="4 6" id="KW-1133">Transmembrane helix</keyword>
<gene>
    <name evidence="7" type="ORF">HMPREF3229_01377</name>
</gene>
<evidence type="ECO:0000256" key="6">
    <source>
        <dbReference type="SAM" id="Phobius"/>
    </source>
</evidence>
<dbReference type="Proteomes" id="UP000070174">
    <property type="component" value="Unassembled WGS sequence"/>
</dbReference>
<dbReference type="Pfam" id="PF04011">
    <property type="entry name" value="LemA"/>
    <property type="match status" value="1"/>
</dbReference>
<reference evidence="7 8" key="1">
    <citation type="submission" date="2016-01" db="EMBL/GenBank/DDBJ databases">
        <authorList>
            <person name="Oliw E.H."/>
        </authorList>
    </citation>
    <scope>NUCLEOTIDE SEQUENCE [LARGE SCALE GENOMIC DNA]</scope>
    <source>
        <strain evidence="7 8">CMW7756A</strain>
    </source>
</reference>
<dbReference type="RefSeq" id="WP_060800432.1">
    <property type="nucleotide sequence ID" value="NZ_CABJAL010000003.1"/>
</dbReference>
<dbReference type="InterPro" id="IPR023353">
    <property type="entry name" value="LemA-like_dom_sf"/>
</dbReference>
<keyword evidence="3 6" id="KW-0812">Transmembrane</keyword>
<dbReference type="PANTHER" id="PTHR34478">
    <property type="entry name" value="PROTEIN LEMA"/>
    <property type="match status" value="1"/>
</dbReference>
<evidence type="ECO:0000256" key="4">
    <source>
        <dbReference type="ARBA" id="ARBA00022989"/>
    </source>
</evidence>
<sequence length="190" mass="21366">MKNKNRGGAGIIAIIAVVVVIAIFFGGQWNNLVKLDEDVNGAWAQVQNQVKRRADLIPNIVETVKGYAGHEKETFTEITKARAGVTEASTPKELAEANDNLTEAISRLNVVVENYPELKANQNFLDLQAQLEGTENRIATERMRYNETVKTYNQKVRRFPTNIIAKILGFGPRDYFEVSEKDNQVPEVKF</sequence>
<dbReference type="Gene3D" id="1.20.1440.20">
    <property type="entry name" value="LemA-like domain"/>
    <property type="match status" value="1"/>
</dbReference>
<evidence type="ECO:0000256" key="3">
    <source>
        <dbReference type="ARBA" id="ARBA00022692"/>
    </source>
</evidence>
<dbReference type="SUPFAM" id="SSF140478">
    <property type="entry name" value="LemA-like"/>
    <property type="match status" value="1"/>
</dbReference>
<name>A0A133PLE6_9FIRM</name>
<proteinExistence type="inferred from homology"/>
<dbReference type="InterPro" id="IPR007156">
    <property type="entry name" value="MamQ_LemA"/>
</dbReference>
<dbReference type="AlphaFoldDB" id="A0A133PLE6"/>
<comment type="subcellular location">
    <subcellularLocation>
        <location evidence="1">Membrane</location>
        <topology evidence="1">Single-pass membrane protein</topology>
    </subcellularLocation>
</comment>
<dbReference type="EMBL" id="LRQE01000035">
    <property type="protein sequence ID" value="KXA29385.1"/>
    <property type="molecule type" value="Genomic_DNA"/>
</dbReference>